<dbReference type="InterPro" id="IPR005482">
    <property type="entry name" value="Biotin_COase_C"/>
</dbReference>
<dbReference type="CDD" id="cd06850">
    <property type="entry name" value="biotinyl_domain"/>
    <property type="match status" value="1"/>
</dbReference>
<dbReference type="FunFam" id="3.30.1490.20:FF:000003">
    <property type="entry name" value="acetyl-CoA carboxylase isoform X1"/>
    <property type="match status" value="1"/>
</dbReference>
<dbReference type="Pfam" id="PF02785">
    <property type="entry name" value="Biotin_carb_C"/>
    <property type="match status" value="1"/>
</dbReference>
<keyword evidence="5 9" id="KW-0067">ATP-binding</keyword>
<organism evidence="14 15">
    <name type="scientific">Lagenidium giganteum</name>
    <dbReference type="NCBI Taxonomy" id="4803"/>
    <lineage>
        <taxon>Eukaryota</taxon>
        <taxon>Sar</taxon>
        <taxon>Stramenopiles</taxon>
        <taxon>Oomycota</taxon>
        <taxon>Peronosporomycetes</taxon>
        <taxon>Pythiales</taxon>
        <taxon>Pythiaceae</taxon>
    </lineage>
</organism>
<evidence type="ECO:0000256" key="3">
    <source>
        <dbReference type="ARBA" id="ARBA00022598"/>
    </source>
</evidence>
<dbReference type="SUPFAM" id="SSF52440">
    <property type="entry name" value="PreATP-grasp domain"/>
    <property type="match status" value="1"/>
</dbReference>
<feature type="domain" description="Biotin carboxylation" evidence="12">
    <location>
        <begin position="52"/>
        <end position="498"/>
    </location>
</feature>
<dbReference type="GO" id="GO:0046872">
    <property type="term" value="F:metal ion binding"/>
    <property type="evidence" value="ECO:0007669"/>
    <property type="project" value="InterPro"/>
</dbReference>
<reference evidence="14" key="1">
    <citation type="submission" date="2022-11" db="EMBL/GenBank/DDBJ databases">
        <authorList>
            <person name="Morgan W.R."/>
            <person name="Tartar A."/>
        </authorList>
    </citation>
    <scope>NUCLEOTIDE SEQUENCE</scope>
    <source>
        <strain evidence="14">ARSEF 373</strain>
    </source>
</reference>
<dbReference type="SMART" id="SM00878">
    <property type="entry name" value="Biotin_carb_C"/>
    <property type="match status" value="1"/>
</dbReference>
<feature type="domain" description="Lipoyl-binding" evidence="10">
    <location>
        <begin position="650"/>
        <end position="724"/>
    </location>
</feature>
<dbReference type="SUPFAM" id="SSF51230">
    <property type="entry name" value="Single hybrid motif"/>
    <property type="match status" value="1"/>
</dbReference>
<dbReference type="EMBL" id="DAKRPA010000207">
    <property type="protein sequence ID" value="DAZ95375.1"/>
    <property type="molecule type" value="Genomic_DNA"/>
</dbReference>
<dbReference type="FunFam" id="3.40.50.20:FF:000010">
    <property type="entry name" value="Propionyl-CoA carboxylase subunit alpha"/>
    <property type="match status" value="1"/>
</dbReference>
<dbReference type="InterPro" id="IPR011054">
    <property type="entry name" value="Rudment_hybrid_motif"/>
</dbReference>
<dbReference type="SUPFAM" id="SSF56059">
    <property type="entry name" value="Glutathione synthetase ATP-binding domain-like"/>
    <property type="match status" value="1"/>
</dbReference>
<protein>
    <submittedName>
        <fullName evidence="14">Uncharacterized protein</fullName>
    </submittedName>
</protein>
<dbReference type="InterPro" id="IPR016185">
    <property type="entry name" value="PreATP-grasp_dom_sf"/>
</dbReference>
<dbReference type="PROSITE" id="PS50979">
    <property type="entry name" value="BC"/>
    <property type="match status" value="1"/>
</dbReference>
<reference evidence="14" key="2">
    <citation type="journal article" date="2023" name="Microbiol Resour">
        <title>Decontamination and Annotation of the Draft Genome Sequence of the Oomycete Lagenidium giganteum ARSEF 373.</title>
        <authorList>
            <person name="Morgan W.R."/>
            <person name="Tartar A."/>
        </authorList>
    </citation>
    <scope>NUCLEOTIDE SEQUENCE</scope>
    <source>
        <strain evidence="14">ARSEF 373</strain>
    </source>
</reference>
<comment type="caution">
    <text evidence="14">The sequence shown here is derived from an EMBL/GenBank/DDBJ whole genome shotgun (WGS) entry which is preliminary data.</text>
</comment>
<dbReference type="PANTHER" id="PTHR18866">
    <property type="entry name" value="CARBOXYLASE:PYRUVATE/ACETYL-COA/PROPIONYL-COA CARBOXYLASE"/>
    <property type="match status" value="1"/>
</dbReference>
<dbReference type="GO" id="GO:0005524">
    <property type="term" value="F:ATP binding"/>
    <property type="evidence" value="ECO:0007669"/>
    <property type="project" value="UniProtKB-UniRule"/>
</dbReference>
<dbReference type="SUPFAM" id="SSF51246">
    <property type="entry name" value="Rudiment single hybrid motif"/>
    <property type="match status" value="1"/>
</dbReference>
<dbReference type="InterPro" id="IPR000089">
    <property type="entry name" value="Biotin_lipoyl"/>
</dbReference>
<dbReference type="FunFam" id="3.30.470.20:FF:000028">
    <property type="entry name" value="Methylcrotonoyl-CoA carboxylase subunit alpha, mitochondrial"/>
    <property type="match status" value="1"/>
</dbReference>
<keyword evidence="15" id="KW-1185">Reference proteome</keyword>
<dbReference type="InterPro" id="IPR011764">
    <property type="entry name" value="Biotin_carboxylation_dom"/>
</dbReference>
<proteinExistence type="predicted"/>
<name>A0AAV2YK43_9STRA</name>
<evidence type="ECO:0000259" key="12">
    <source>
        <dbReference type="PROSITE" id="PS50979"/>
    </source>
</evidence>
<dbReference type="AlphaFoldDB" id="A0AAV2YK43"/>
<evidence type="ECO:0000259" key="10">
    <source>
        <dbReference type="PROSITE" id="PS50968"/>
    </source>
</evidence>
<feature type="domain" description="ATP-grasp" evidence="11">
    <location>
        <begin position="171"/>
        <end position="368"/>
    </location>
</feature>
<dbReference type="InterPro" id="IPR001882">
    <property type="entry name" value="Biotin_BS"/>
</dbReference>
<dbReference type="PROSITE" id="PS50968">
    <property type="entry name" value="BIOTINYL_LIPOYL"/>
    <property type="match status" value="1"/>
</dbReference>
<evidence type="ECO:0000256" key="6">
    <source>
        <dbReference type="ARBA" id="ARBA00022946"/>
    </source>
</evidence>
<dbReference type="EMBL" id="DAKRPA010000404">
    <property type="protein sequence ID" value="DAZ92664.1"/>
    <property type="molecule type" value="Genomic_DNA"/>
</dbReference>
<dbReference type="Pfam" id="PF00289">
    <property type="entry name" value="Biotin_carb_N"/>
    <property type="match status" value="1"/>
</dbReference>
<gene>
    <name evidence="14" type="ORF">N0F65_002169</name>
    <name evidence="13" type="ORF">N0F65_005802</name>
</gene>
<evidence type="ECO:0000256" key="8">
    <source>
        <dbReference type="ARBA" id="ARBA00023267"/>
    </source>
</evidence>
<accession>A0AAV2YK43</accession>
<dbReference type="Gene3D" id="3.30.470.20">
    <property type="entry name" value="ATP-grasp fold, B domain"/>
    <property type="match status" value="1"/>
</dbReference>
<comment type="cofactor">
    <cofactor evidence="1">
        <name>biotin</name>
        <dbReference type="ChEBI" id="CHEBI:57586"/>
    </cofactor>
</comment>
<dbReference type="InterPro" id="IPR011053">
    <property type="entry name" value="Single_hybrid_motif"/>
</dbReference>
<dbReference type="InterPro" id="IPR005481">
    <property type="entry name" value="BC-like_N"/>
</dbReference>
<dbReference type="Pfam" id="PF02786">
    <property type="entry name" value="CPSase_L_D2"/>
    <property type="match status" value="1"/>
</dbReference>
<evidence type="ECO:0000313" key="13">
    <source>
        <dbReference type="EMBL" id="DAZ92664.1"/>
    </source>
</evidence>
<dbReference type="Gene3D" id="3.30.1490.20">
    <property type="entry name" value="ATP-grasp fold, A domain"/>
    <property type="match status" value="1"/>
</dbReference>
<dbReference type="SMART" id="SM01209">
    <property type="entry name" value="GARS_A"/>
    <property type="match status" value="1"/>
</dbReference>
<dbReference type="Gene3D" id="3.40.50.20">
    <property type="match status" value="1"/>
</dbReference>
<dbReference type="Pfam" id="PF00364">
    <property type="entry name" value="Biotin_lipoyl"/>
    <property type="match status" value="1"/>
</dbReference>
<dbReference type="PANTHER" id="PTHR18866:SF33">
    <property type="entry name" value="METHYLCROTONOYL-COA CARBOXYLASE SUBUNIT ALPHA, MITOCHONDRIAL-RELATED"/>
    <property type="match status" value="1"/>
</dbReference>
<evidence type="ECO:0000256" key="1">
    <source>
        <dbReference type="ARBA" id="ARBA00001953"/>
    </source>
</evidence>
<keyword evidence="6" id="KW-0809">Transit peptide</keyword>
<evidence type="ECO:0000313" key="15">
    <source>
        <dbReference type="Proteomes" id="UP001146120"/>
    </source>
</evidence>
<dbReference type="InterPro" id="IPR011761">
    <property type="entry name" value="ATP-grasp"/>
</dbReference>
<dbReference type="FunFam" id="2.40.50.100:FF:000003">
    <property type="entry name" value="Acetyl-CoA carboxylase biotin carboxyl carrier protein"/>
    <property type="match status" value="1"/>
</dbReference>
<dbReference type="InterPro" id="IPR013815">
    <property type="entry name" value="ATP_grasp_subdomain_1"/>
</dbReference>
<dbReference type="Proteomes" id="UP001146120">
    <property type="component" value="Unassembled WGS sequence"/>
</dbReference>
<dbReference type="InterPro" id="IPR005479">
    <property type="entry name" value="CPAse_ATP-bd"/>
</dbReference>
<keyword evidence="3" id="KW-0436">Ligase</keyword>
<dbReference type="PROSITE" id="PS50975">
    <property type="entry name" value="ATP_GRASP"/>
    <property type="match status" value="1"/>
</dbReference>
<keyword evidence="4 9" id="KW-0547">Nucleotide-binding</keyword>
<dbReference type="Gene3D" id="2.40.50.100">
    <property type="match status" value="1"/>
</dbReference>
<keyword evidence="8" id="KW-0092">Biotin</keyword>
<evidence type="ECO:0000256" key="9">
    <source>
        <dbReference type="PROSITE-ProRule" id="PRU00409"/>
    </source>
</evidence>
<evidence type="ECO:0000256" key="4">
    <source>
        <dbReference type="ARBA" id="ARBA00022741"/>
    </source>
</evidence>
<dbReference type="Gene3D" id="3.30.700.40">
    <property type="match status" value="1"/>
</dbReference>
<comment type="subcellular location">
    <subcellularLocation>
        <location evidence="2">Mitochondrion matrix</location>
    </subcellularLocation>
</comment>
<evidence type="ECO:0000256" key="5">
    <source>
        <dbReference type="ARBA" id="ARBA00022840"/>
    </source>
</evidence>
<dbReference type="GO" id="GO:0004485">
    <property type="term" value="F:methylcrotonoyl-CoA carboxylase activity"/>
    <property type="evidence" value="ECO:0007669"/>
    <property type="project" value="TreeGrafter"/>
</dbReference>
<dbReference type="NCBIfam" id="NF006367">
    <property type="entry name" value="PRK08591.1"/>
    <property type="match status" value="1"/>
</dbReference>
<keyword evidence="7" id="KW-0496">Mitochondrion</keyword>
<evidence type="ECO:0000313" key="14">
    <source>
        <dbReference type="EMBL" id="DAZ95375.1"/>
    </source>
</evidence>
<evidence type="ECO:0000256" key="2">
    <source>
        <dbReference type="ARBA" id="ARBA00004305"/>
    </source>
</evidence>
<dbReference type="GO" id="GO:0005759">
    <property type="term" value="C:mitochondrial matrix"/>
    <property type="evidence" value="ECO:0007669"/>
    <property type="project" value="UniProtKB-SubCell"/>
</dbReference>
<dbReference type="PROSITE" id="PS00188">
    <property type="entry name" value="BIOTIN"/>
    <property type="match status" value="1"/>
</dbReference>
<evidence type="ECO:0000256" key="7">
    <source>
        <dbReference type="ARBA" id="ARBA00023128"/>
    </source>
</evidence>
<sequence length="724" mass="79661">MLQSGRSVHRSVGSSPPMRLIPRLSTASALLRHGMTARRALSTQHAAPVPRKFKKILIANRGEIALRVIRSAHQLGIETVAVYSDADANAQHVKHATEAYRLGPAPASESYLNYAKILDVCKISGAEAVHPGYGFLSENAEFCRACADANIEFIGPPVKAIEAMGSKSASKDIMITAGVPVTPGYHGEVQTFERLRDEARKIGYPVLIKAVLGGGGKGMRIVNDESEFKDALEACQREGKASFGDARVLIEKYLRKPRHVELQVFGDKFGNVIHLFERDCSVQRRHQKVLEEAPAPHMSEALRKKMGDAAVAAAKAVGYVGAGTVEFLLDEDESFYFMEMNTRLQVEHPVTELITKQDLVAMQLNVAAGQPLPIRQEDLKIHGHAIEARIYAENPYNNFLPGSGTLKHLRLPKATDHVRVDTGVIEGDEVSIFYDPMIAKLIVHGKDRDDALDKMVAALHDYQIVGLPTNIEFVARTAAHPEFRKGGVDTSFLNKHGDDVLKPLDPFPTHAKALGAVSLLLLEQLKSRPLADFNYELHSPWSEDSLKHYRSLATHERKFQLQHEGVDVAVSVKSHEHGTYEVSLDDKETVVATGSLEADGDFAIRVGERLYRGTAVVEKEDLHVFCNDGTQRYEYKFHVPLPSLSSTDGAGGVGVSQIVTPMPGKIIKVLVKSGDAIKEDQPLLIMEAMKMEHVIRATKDGKVEEVFCEENDFVTDGHVLIALD</sequence>
<dbReference type="PROSITE" id="PS00867">
    <property type="entry name" value="CPSASE_2"/>
    <property type="match status" value="1"/>
</dbReference>
<dbReference type="InterPro" id="IPR050856">
    <property type="entry name" value="Biotin_carboxylase_complex"/>
</dbReference>
<evidence type="ECO:0000259" key="11">
    <source>
        <dbReference type="PROSITE" id="PS50975"/>
    </source>
</evidence>